<protein>
    <submittedName>
        <fullName evidence="1">Uncharacterized protein</fullName>
    </submittedName>
</protein>
<comment type="caution">
    <text evidence="1">The sequence shown here is derived from an EMBL/GenBank/DDBJ whole genome shotgun (WGS) entry which is preliminary data.</text>
</comment>
<sequence>MLFNISSVIIASKDGLSNSRDTADSVETGEIGRKVATAACGIVLTEIEGCFNSKISRTSTNSSCKRCLKSLGRGESFSINFKLLAAFNTPLFK</sequence>
<dbReference type="EMBL" id="JAEUBF010001113">
    <property type="protein sequence ID" value="KAH3672691.1"/>
    <property type="molecule type" value="Genomic_DNA"/>
</dbReference>
<keyword evidence="2" id="KW-1185">Reference proteome</keyword>
<dbReference type="Proteomes" id="UP000769528">
    <property type="component" value="Unassembled WGS sequence"/>
</dbReference>
<dbReference type="AlphaFoldDB" id="A0A9P8TB74"/>
<reference evidence="1" key="2">
    <citation type="submission" date="2021-01" db="EMBL/GenBank/DDBJ databases">
        <authorList>
            <person name="Schikora-Tamarit M.A."/>
        </authorList>
    </citation>
    <scope>NUCLEOTIDE SEQUENCE</scope>
    <source>
        <strain evidence="1">CBS6341</strain>
    </source>
</reference>
<reference evidence="1" key="1">
    <citation type="journal article" date="2021" name="Open Biol.">
        <title>Shared evolutionary footprints suggest mitochondrial oxidative damage underlies multiple complex I losses in fungi.</title>
        <authorList>
            <person name="Schikora-Tamarit M.A."/>
            <person name="Marcet-Houben M."/>
            <person name="Nosek J."/>
            <person name="Gabaldon T."/>
        </authorList>
    </citation>
    <scope>NUCLEOTIDE SEQUENCE</scope>
    <source>
        <strain evidence="1">CBS6341</strain>
    </source>
</reference>
<evidence type="ECO:0000313" key="1">
    <source>
        <dbReference type="EMBL" id="KAH3672691.1"/>
    </source>
</evidence>
<accession>A0A9P8TB74</accession>
<gene>
    <name evidence="1" type="ORF">WICMUC_004097</name>
</gene>
<name>A0A9P8TB74_9ASCO</name>
<organism evidence="1 2">
    <name type="scientific">Wickerhamomyces mucosus</name>
    <dbReference type="NCBI Taxonomy" id="1378264"/>
    <lineage>
        <taxon>Eukaryota</taxon>
        <taxon>Fungi</taxon>
        <taxon>Dikarya</taxon>
        <taxon>Ascomycota</taxon>
        <taxon>Saccharomycotina</taxon>
        <taxon>Saccharomycetes</taxon>
        <taxon>Phaffomycetales</taxon>
        <taxon>Wickerhamomycetaceae</taxon>
        <taxon>Wickerhamomyces</taxon>
    </lineage>
</organism>
<proteinExistence type="predicted"/>
<evidence type="ECO:0000313" key="2">
    <source>
        <dbReference type="Proteomes" id="UP000769528"/>
    </source>
</evidence>